<dbReference type="Proteomes" id="UP000783686">
    <property type="component" value="Unassembled WGS sequence"/>
</dbReference>
<dbReference type="EMBL" id="CAJFDH010000002">
    <property type="protein sequence ID" value="CAD5209907.1"/>
    <property type="molecule type" value="Genomic_DNA"/>
</dbReference>
<sequence>MWLNCAVALLLISIVDGCDFEIRIEYVGPVDIPLIVQIQEPNGALSPDFQFTTKGETHNYRVRGTCSSRTYIRVYKPSETGWTKSGRLFETSGVMTGQGYTEYKLLSSGLIFMHNSIGVPCVFGTWGTCVRNRFNQPLTHYDPFARNL</sequence>
<keyword evidence="3" id="KW-1185">Reference proteome</keyword>
<reference evidence="2" key="1">
    <citation type="submission" date="2020-09" db="EMBL/GenBank/DDBJ databases">
        <authorList>
            <person name="Kikuchi T."/>
        </authorList>
    </citation>
    <scope>NUCLEOTIDE SEQUENCE</scope>
    <source>
        <strain evidence="2">SH1</strain>
    </source>
</reference>
<accession>A0A811K350</accession>
<evidence type="ECO:0000313" key="3">
    <source>
        <dbReference type="Proteomes" id="UP000614601"/>
    </source>
</evidence>
<gene>
    <name evidence="2" type="ORF">BOKJ2_LOCUS2922</name>
</gene>
<dbReference type="OrthoDB" id="10299451at2759"/>
<organism evidence="2 3">
    <name type="scientific">Bursaphelenchus okinawaensis</name>
    <dbReference type="NCBI Taxonomy" id="465554"/>
    <lineage>
        <taxon>Eukaryota</taxon>
        <taxon>Metazoa</taxon>
        <taxon>Ecdysozoa</taxon>
        <taxon>Nematoda</taxon>
        <taxon>Chromadorea</taxon>
        <taxon>Rhabditida</taxon>
        <taxon>Tylenchina</taxon>
        <taxon>Tylenchomorpha</taxon>
        <taxon>Aphelenchoidea</taxon>
        <taxon>Aphelenchoididae</taxon>
        <taxon>Bursaphelenchus</taxon>
    </lineage>
</organism>
<proteinExistence type="predicted"/>
<evidence type="ECO:0000256" key="1">
    <source>
        <dbReference type="SAM" id="SignalP"/>
    </source>
</evidence>
<evidence type="ECO:0000313" key="2">
    <source>
        <dbReference type="EMBL" id="CAD5209907.1"/>
    </source>
</evidence>
<dbReference type="EMBL" id="CAJFCW020000002">
    <property type="protein sequence ID" value="CAG9090348.1"/>
    <property type="molecule type" value="Genomic_DNA"/>
</dbReference>
<comment type="caution">
    <text evidence="2">The sequence shown here is derived from an EMBL/GenBank/DDBJ whole genome shotgun (WGS) entry which is preliminary data.</text>
</comment>
<protein>
    <submittedName>
        <fullName evidence="2">Uncharacterized protein</fullName>
    </submittedName>
</protein>
<feature type="chain" id="PRO_5035594570" evidence="1">
    <location>
        <begin position="18"/>
        <end position="148"/>
    </location>
</feature>
<dbReference type="AlphaFoldDB" id="A0A811K350"/>
<dbReference type="Proteomes" id="UP000614601">
    <property type="component" value="Unassembled WGS sequence"/>
</dbReference>
<feature type="signal peptide" evidence="1">
    <location>
        <begin position="1"/>
        <end position="17"/>
    </location>
</feature>
<keyword evidence="1" id="KW-0732">Signal</keyword>
<name>A0A811K350_9BILA</name>